<protein>
    <recommendedName>
        <fullName evidence="4">Ubiquitin-like protease family profile domain-containing protein</fullName>
    </recommendedName>
</protein>
<evidence type="ECO:0000313" key="5">
    <source>
        <dbReference type="EMBL" id="KAF4387389.1"/>
    </source>
</evidence>
<reference evidence="5 6" key="1">
    <citation type="journal article" date="2020" name="bioRxiv">
        <title>Sequence and annotation of 42 cannabis genomes reveals extensive copy number variation in cannabinoid synthesis and pathogen resistance genes.</title>
        <authorList>
            <person name="Mckernan K.J."/>
            <person name="Helbert Y."/>
            <person name="Kane L.T."/>
            <person name="Ebling H."/>
            <person name="Zhang L."/>
            <person name="Liu B."/>
            <person name="Eaton Z."/>
            <person name="Mclaughlin S."/>
            <person name="Kingan S."/>
            <person name="Baybayan P."/>
            <person name="Concepcion G."/>
            <person name="Jordan M."/>
            <person name="Riva A."/>
            <person name="Barbazuk W."/>
            <person name="Harkins T."/>
        </authorList>
    </citation>
    <scope>NUCLEOTIDE SEQUENCE [LARGE SCALE GENOMIC DNA]</scope>
    <source>
        <strain evidence="6">cv. Jamaican Lion 4</strain>
        <tissue evidence="5">Leaf</tissue>
    </source>
</reference>
<gene>
    <name evidence="5" type="ORF">G4B88_026468</name>
</gene>
<dbReference type="Proteomes" id="UP000583929">
    <property type="component" value="Unassembled WGS sequence"/>
</dbReference>
<name>A0A7J6GZ31_CANSA</name>
<dbReference type="AlphaFoldDB" id="A0A7J6GZ31"/>
<feature type="domain" description="Ubiquitin-like protease family profile" evidence="4">
    <location>
        <begin position="82"/>
        <end position="151"/>
    </location>
</feature>
<dbReference type="InterPro" id="IPR038765">
    <property type="entry name" value="Papain-like_cys_pep_sf"/>
</dbReference>
<evidence type="ECO:0000256" key="2">
    <source>
        <dbReference type="ARBA" id="ARBA00022670"/>
    </source>
</evidence>
<comment type="similarity">
    <text evidence="1">Belongs to the peptidase C48 family.</text>
</comment>
<dbReference type="EMBL" id="JAATIQ010000078">
    <property type="protein sequence ID" value="KAF4387389.1"/>
    <property type="molecule type" value="Genomic_DNA"/>
</dbReference>
<sequence>MENEINDLKYELASLSYLKEELRLKDRQVLEYTFSDSKQIDLIVVFGDNYLQRSDFRYLGSKAWVESSVITMISLFLTEEERRRSGVWDSLADEKSPVRQSYKIKEILRNLDLAMANQIKKRPSTFSFASFCINHAQNVPRQPNFFDCGVVDLIKDLLT</sequence>
<dbReference type="Pfam" id="PF02902">
    <property type="entry name" value="Peptidase_C48"/>
    <property type="match status" value="1"/>
</dbReference>
<evidence type="ECO:0000256" key="1">
    <source>
        <dbReference type="ARBA" id="ARBA00005234"/>
    </source>
</evidence>
<keyword evidence="6" id="KW-1185">Reference proteome</keyword>
<keyword evidence="3" id="KW-0378">Hydrolase</keyword>
<evidence type="ECO:0000259" key="4">
    <source>
        <dbReference type="Pfam" id="PF02902"/>
    </source>
</evidence>
<accession>A0A7J6GZ31</accession>
<evidence type="ECO:0000313" key="6">
    <source>
        <dbReference type="Proteomes" id="UP000583929"/>
    </source>
</evidence>
<keyword evidence="2" id="KW-0645">Protease</keyword>
<dbReference type="SUPFAM" id="SSF54001">
    <property type="entry name" value="Cysteine proteinases"/>
    <property type="match status" value="1"/>
</dbReference>
<dbReference type="InterPro" id="IPR003653">
    <property type="entry name" value="Peptidase_C48_C"/>
</dbReference>
<proteinExistence type="inferred from homology"/>
<comment type="caution">
    <text evidence="5">The sequence shown here is derived from an EMBL/GenBank/DDBJ whole genome shotgun (WGS) entry which is preliminary data.</text>
</comment>
<organism evidence="5 6">
    <name type="scientific">Cannabis sativa</name>
    <name type="common">Hemp</name>
    <name type="synonym">Marijuana</name>
    <dbReference type="NCBI Taxonomy" id="3483"/>
    <lineage>
        <taxon>Eukaryota</taxon>
        <taxon>Viridiplantae</taxon>
        <taxon>Streptophyta</taxon>
        <taxon>Embryophyta</taxon>
        <taxon>Tracheophyta</taxon>
        <taxon>Spermatophyta</taxon>
        <taxon>Magnoliopsida</taxon>
        <taxon>eudicotyledons</taxon>
        <taxon>Gunneridae</taxon>
        <taxon>Pentapetalae</taxon>
        <taxon>rosids</taxon>
        <taxon>fabids</taxon>
        <taxon>Rosales</taxon>
        <taxon>Cannabaceae</taxon>
        <taxon>Cannabis</taxon>
    </lineage>
</organism>
<dbReference type="GO" id="GO:0008234">
    <property type="term" value="F:cysteine-type peptidase activity"/>
    <property type="evidence" value="ECO:0007669"/>
    <property type="project" value="InterPro"/>
</dbReference>
<evidence type="ECO:0000256" key="3">
    <source>
        <dbReference type="ARBA" id="ARBA00022801"/>
    </source>
</evidence>
<dbReference type="Gene3D" id="1.10.418.20">
    <property type="match status" value="1"/>
</dbReference>
<dbReference type="GO" id="GO:0006508">
    <property type="term" value="P:proteolysis"/>
    <property type="evidence" value="ECO:0007669"/>
    <property type="project" value="UniProtKB-KW"/>
</dbReference>